<evidence type="ECO:0000256" key="4">
    <source>
        <dbReference type="ARBA" id="ARBA00023242"/>
    </source>
</evidence>
<dbReference type="OrthoDB" id="24745at2759"/>
<dbReference type="Pfam" id="PF01900">
    <property type="entry name" value="RNase_P_Rpp14"/>
    <property type="match status" value="1"/>
</dbReference>
<dbReference type="GO" id="GO:0033204">
    <property type="term" value="F:ribonuclease P RNA binding"/>
    <property type="evidence" value="ECO:0007669"/>
    <property type="project" value="InterPro"/>
</dbReference>
<dbReference type="GO" id="GO:0000172">
    <property type="term" value="C:ribonuclease MRP complex"/>
    <property type="evidence" value="ECO:0007669"/>
    <property type="project" value="TreeGrafter"/>
</dbReference>
<keyword evidence="4" id="KW-0539">Nucleus</keyword>
<comment type="function">
    <text evidence="5">Component of ribonuclease P, a protein complex that generates mature tRNA molecules by cleaving their 5'-ends.</text>
</comment>
<reference evidence="7 8" key="1">
    <citation type="submission" date="2019-03" db="EMBL/GenBank/DDBJ databases">
        <authorList>
            <person name="Gaulin E."/>
            <person name="Dumas B."/>
        </authorList>
    </citation>
    <scope>NUCLEOTIDE SEQUENCE [LARGE SCALE GENOMIC DNA]</scope>
    <source>
        <strain evidence="7">CBS 568.67</strain>
    </source>
</reference>
<evidence type="ECO:0000256" key="2">
    <source>
        <dbReference type="ARBA" id="ARBA00010800"/>
    </source>
</evidence>
<proteinExistence type="inferred from homology"/>
<keyword evidence="3 5" id="KW-0819">tRNA processing</keyword>
<evidence type="ECO:0000313" key="6">
    <source>
        <dbReference type="EMBL" id="KAF0698793.1"/>
    </source>
</evidence>
<organism evidence="7 8">
    <name type="scientific">Aphanomyces stellatus</name>
    <dbReference type="NCBI Taxonomy" id="120398"/>
    <lineage>
        <taxon>Eukaryota</taxon>
        <taxon>Sar</taxon>
        <taxon>Stramenopiles</taxon>
        <taxon>Oomycota</taxon>
        <taxon>Saprolegniomycetes</taxon>
        <taxon>Saprolegniales</taxon>
        <taxon>Verrucalvaceae</taxon>
        <taxon>Aphanomyces</taxon>
    </lineage>
</organism>
<reference evidence="6" key="2">
    <citation type="submission" date="2019-06" db="EMBL/GenBank/DDBJ databases">
        <title>Genomics analysis of Aphanomyces spp. identifies a new class of oomycete effector associated with host adaptation.</title>
        <authorList>
            <person name="Gaulin E."/>
        </authorList>
    </citation>
    <scope>NUCLEOTIDE SEQUENCE</scope>
    <source>
        <strain evidence="6">CBS 578.67</strain>
    </source>
</reference>
<dbReference type="InterPro" id="IPR016819">
    <property type="entry name" value="RNase_P/MRP_POP5"/>
</dbReference>
<dbReference type="Gene3D" id="3.30.70.3250">
    <property type="entry name" value="Ribonuclease P, Pop5 subunit"/>
    <property type="match status" value="1"/>
</dbReference>
<keyword evidence="8" id="KW-1185">Reference proteome</keyword>
<accession>A0A485KS96</accession>
<dbReference type="AlphaFoldDB" id="A0A485KS96"/>
<evidence type="ECO:0000256" key="3">
    <source>
        <dbReference type="ARBA" id="ARBA00022694"/>
    </source>
</evidence>
<protein>
    <recommendedName>
        <fullName evidence="5">Ribonuclease P/MRP protein subunit POP5</fullName>
    </recommendedName>
</protein>
<dbReference type="Proteomes" id="UP000332933">
    <property type="component" value="Unassembled WGS sequence"/>
</dbReference>
<gene>
    <name evidence="7" type="primary">Aste57867_10582</name>
    <name evidence="6" type="ORF">As57867_010542</name>
    <name evidence="7" type="ORF">ASTE57867_10582</name>
</gene>
<dbReference type="GO" id="GO:0005730">
    <property type="term" value="C:nucleolus"/>
    <property type="evidence" value="ECO:0007669"/>
    <property type="project" value="TreeGrafter"/>
</dbReference>
<dbReference type="PIRSF" id="PIRSF023803">
    <property type="entry name" value="Ribonuclease_P_prd"/>
    <property type="match status" value="1"/>
</dbReference>
<dbReference type="EMBL" id="VJMH01005219">
    <property type="protein sequence ID" value="KAF0698793.1"/>
    <property type="molecule type" value="Genomic_DNA"/>
</dbReference>
<dbReference type="InterPro" id="IPR038085">
    <property type="entry name" value="Rnp2-like_sf"/>
</dbReference>
<sequence length="140" mass="15646">MVRFKNRYFVVEIASARNKKLSALTPRDIQNLVLSSIANNFGDVGLGLMMQSLQVVYYNATTRLAVVRGSRDYATCIQACLTFITEAQHQDIKCETLQICGSSRTCKDSLLTLSNRQIVAGKLNPTIRTEIIQDIESKDL</sequence>
<dbReference type="GO" id="GO:0030681">
    <property type="term" value="C:multimeric ribonuclease P complex"/>
    <property type="evidence" value="ECO:0007669"/>
    <property type="project" value="TreeGrafter"/>
</dbReference>
<evidence type="ECO:0000313" key="8">
    <source>
        <dbReference type="Proteomes" id="UP000332933"/>
    </source>
</evidence>
<dbReference type="SUPFAM" id="SSF160350">
    <property type="entry name" value="Rnp2-like"/>
    <property type="match status" value="1"/>
</dbReference>
<dbReference type="PANTHER" id="PTHR15441:SF2">
    <property type="entry name" value="RIBONUCLEASE P_MRP PROTEIN SUBUNIT POP5"/>
    <property type="match status" value="1"/>
</dbReference>
<dbReference type="GO" id="GO:0001682">
    <property type="term" value="P:tRNA 5'-leader removal"/>
    <property type="evidence" value="ECO:0007669"/>
    <property type="project" value="InterPro"/>
</dbReference>
<evidence type="ECO:0000256" key="5">
    <source>
        <dbReference type="PIRNR" id="PIRNR023803"/>
    </source>
</evidence>
<evidence type="ECO:0000256" key="1">
    <source>
        <dbReference type="ARBA" id="ARBA00004123"/>
    </source>
</evidence>
<dbReference type="InterPro" id="IPR002759">
    <property type="entry name" value="Pop5/Rpp14/Rnp2-like"/>
</dbReference>
<dbReference type="PANTHER" id="PTHR15441">
    <property type="entry name" value="RIBONUCLEASE P PROTEIN SUBUNIT P14"/>
    <property type="match status" value="1"/>
</dbReference>
<comment type="subcellular location">
    <subcellularLocation>
        <location evidence="1">Nucleus</location>
    </subcellularLocation>
</comment>
<comment type="similarity">
    <text evidence="2 5">Belongs to the eukaryotic/archaeal RNase P protein component 2 family.</text>
</comment>
<evidence type="ECO:0000313" key="7">
    <source>
        <dbReference type="EMBL" id="VFT87454.1"/>
    </source>
</evidence>
<name>A0A485KS96_9STRA</name>
<dbReference type="EMBL" id="CAADRA010005240">
    <property type="protein sequence ID" value="VFT87454.1"/>
    <property type="molecule type" value="Genomic_DNA"/>
</dbReference>